<evidence type="ECO:0000256" key="1">
    <source>
        <dbReference type="ARBA" id="ARBA00002869"/>
    </source>
</evidence>
<dbReference type="PANTHER" id="PTHR11557">
    <property type="entry name" value="PORPHOBILINOGEN DEAMINASE"/>
    <property type="match status" value="1"/>
</dbReference>
<keyword evidence="5 11" id="KW-0808">Transferase</keyword>
<dbReference type="Proteomes" id="UP001610063">
    <property type="component" value="Unassembled WGS sequence"/>
</dbReference>
<comment type="pathway">
    <text evidence="2">Porphyrin-containing compound metabolism; protoporphyrin-IX biosynthesis; coproporphyrinogen-III from 5-aminolevulinate: step 2/4.</text>
</comment>
<accession>A0ABW7N8N0</accession>
<evidence type="ECO:0000313" key="11">
    <source>
        <dbReference type="EMBL" id="MFH6983879.1"/>
    </source>
</evidence>
<dbReference type="RefSeq" id="WP_395417396.1">
    <property type="nucleotide sequence ID" value="NZ_JBIPKE010000016.1"/>
</dbReference>
<comment type="catalytic activity">
    <reaction evidence="7">
        <text>4 porphobilinogen + H2O = hydroxymethylbilane + 4 NH4(+)</text>
        <dbReference type="Rhea" id="RHEA:13185"/>
        <dbReference type="ChEBI" id="CHEBI:15377"/>
        <dbReference type="ChEBI" id="CHEBI:28938"/>
        <dbReference type="ChEBI" id="CHEBI:57845"/>
        <dbReference type="ChEBI" id="CHEBI:58126"/>
        <dbReference type="EC" id="2.5.1.61"/>
    </reaction>
</comment>
<dbReference type="Pfam" id="PF01379">
    <property type="entry name" value="Porphobil_deam"/>
    <property type="match status" value="1"/>
</dbReference>
<dbReference type="Gene3D" id="3.30.160.40">
    <property type="entry name" value="Porphobilinogen deaminase, C-terminal domain"/>
    <property type="match status" value="1"/>
</dbReference>
<evidence type="ECO:0000256" key="7">
    <source>
        <dbReference type="ARBA" id="ARBA00048169"/>
    </source>
</evidence>
<dbReference type="GO" id="GO:0004418">
    <property type="term" value="F:hydroxymethylbilane synthase activity"/>
    <property type="evidence" value="ECO:0007669"/>
    <property type="project" value="UniProtKB-EC"/>
</dbReference>
<dbReference type="EMBL" id="JBIPKE010000016">
    <property type="protein sequence ID" value="MFH6983879.1"/>
    <property type="molecule type" value="Genomic_DNA"/>
</dbReference>
<comment type="caution">
    <text evidence="11">The sequence shown here is derived from an EMBL/GenBank/DDBJ whole genome shotgun (WGS) entry which is preliminary data.</text>
</comment>
<dbReference type="InterPro" id="IPR022417">
    <property type="entry name" value="Porphobilin_deaminase_N"/>
</dbReference>
<comment type="function">
    <text evidence="1">Tetrapolymerization of the monopyrrole PBG into the hydroxymethylbilane pre-uroporphyrinogen in several discrete steps.</text>
</comment>
<name>A0ABW7N8N0_9BACT</name>
<dbReference type="SUPFAM" id="SSF53850">
    <property type="entry name" value="Periplasmic binding protein-like II"/>
    <property type="match status" value="1"/>
</dbReference>
<evidence type="ECO:0000256" key="8">
    <source>
        <dbReference type="NCBIfam" id="TIGR00212"/>
    </source>
</evidence>
<dbReference type="InterPro" id="IPR000860">
    <property type="entry name" value="HemC"/>
</dbReference>
<dbReference type="Pfam" id="PF03900">
    <property type="entry name" value="Porphobil_deamC"/>
    <property type="match status" value="1"/>
</dbReference>
<protein>
    <recommendedName>
        <fullName evidence="8">Hydroxymethylbilane synthase</fullName>
        <ecNumber evidence="8">2.5.1.61</ecNumber>
    </recommendedName>
</protein>
<evidence type="ECO:0000259" key="10">
    <source>
        <dbReference type="Pfam" id="PF03900"/>
    </source>
</evidence>
<dbReference type="PIRSF" id="PIRSF001438">
    <property type="entry name" value="4pyrrol_synth_OHMeBilane_synth"/>
    <property type="match status" value="1"/>
</dbReference>
<keyword evidence="6" id="KW-0627">Porphyrin biosynthesis</keyword>
<evidence type="ECO:0000256" key="3">
    <source>
        <dbReference type="ARBA" id="ARBA00005638"/>
    </source>
</evidence>
<evidence type="ECO:0000256" key="2">
    <source>
        <dbReference type="ARBA" id="ARBA00004735"/>
    </source>
</evidence>
<evidence type="ECO:0000256" key="6">
    <source>
        <dbReference type="ARBA" id="ARBA00023244"/>
    </source>
</evidence>
<organism evidence="11 12">
    <name type="scientific">Marinoscillum luteum</name>
    <dbReference type="NCBI Taxonomy" id="861051"/>
    <lineage>
        <taxon>Bacteria</taxon>
        <taxon>Pseudomonadati</taxon>
        <taxon>Bacteroidota</taxon>
        <taxon>Cytophagia</taxon>
        <taxon>Cytophagales</taxon>
        <taxon>Reichenbachiellaceae</taxon>
        <taxon>Marinoscillum</taxon>
    </lineage>
</organism>
<dbReference type="Gene3D" id="3.40.190.10">
    <property type="entry name" value="Periplasmic binding protein-like II"/>
    <property type="match status" value="2"/>
</dbReference>
<evidence type="ECO:0000256" key="5">
    <source>
        <dbReference type="ARBA" id="ARBA00022679"/>
    </source>
</evidence>
<reference evidence="11 12" key="1">
    <citation type="journal article" date="2013" name="Int. J. Syst. Evol. Microbiol.">
        <title>Marinoscillum luteum sp. nov., isolated from marine sediment.</title>
        <authorList>
            <person name="Cha I.T."/>
            <person name="Park S.J."/>
            <person name="Kim S.J."/>
            <person name="Kim J.G."/>
            <person name="Jung M.Y."/>
            <person name="Shin K.S."/>
            <person name="Kwon K.K."/>
            <person name="Yang S.H."/>
            <person name="Seo Y.S."/>
            <person name="Rhee S.K."/>
        </authorList>
    </citation>
    <scope>NUCLEOTIDE SEQUENCE [LARGE SCALE GENOMIC DNA]</scope>
    <source>
        <strain evidence="11 12">KCTC 23939</strain>
    </source>
</reference>
<feature type="domain" description="Porphobilinogen deaminase C-terminal" evidence="10">
    <location>
        <begin position="224"/>
        <end position="289"/>
    </location>
</feature>
<dbReference type="InterPro" id="IPR036803">
    <property type="entry name" value="Porphobilinogen_deaminase_C_sf"/>
</dbReference>
<dbReference type="PRINTS" id="PR00151">
    <property type="entry name" value="PORPHBDMNASE"/>
</dbReference>
<dbReference type="EC" id="2.5.1.61" evidence="8"/>
<comment type="similarity">
    <text evidence="3">Belongs to the HMBS family.</text>
</comment>
<comment type="subunit">
    <text evidence="4">Monomer.</text>
</comment>
<dbReference type="SUPFAM" id="SSF54782">
    <property type="entry name" value="Porphobilinogen deaminase (hydroxymethylbilane synthase), C-terminal domain"/>
    <property type="match status" value="1"/>
</dbReference>
<dbReference type="NCBIfam" id="TIGR00212">
    <property type="entry name" value="hemC"/>
    <property type="match status" value="1"/>
</dbReference>
<dbReference type="PANTHER" id="PTHR11557:SF0">
    <property type="entry name" value="PORPHOBILINOGEN DEAMINASE"/>
    <property type="match status" value="1"/>
</dbReference>
<evidence type="ECO:0000259" key="9">
    <source>
        <dbReference type="Pfam" id="PF01379"/>
    </source>
</evidence>
<sequence>MEIIRIGTRKSKLALWQAEYVARQLQQAGHPTELVLRETKGDKVLDVSIAKIGSKGVFTEELEEQLASGEVDIAVHSAKDMQSRLPAGFEIIAFSEREKINDVIVSEKPIDLKNEQLILGTSSTRRVALFRHFYPNVQTVDVRGNLQTRLEKMRAGLCDGLVLAYAGVHRMGYDPMIRHELSQDEFIPAVGQGSIAIEAHSSLSAEKKEAIRSVLNHQPTESRLLAERAYLARLEGGCSIPVFALANWAGDELVISGGIVSLDGGQRIVKTLRGANPTTLGNQLAEEILKAGGDKILAEIRKQL</sequence>
<dbReference type="InterPro" id="IPR022418">
    <property type="entry name" value="Porphobilinogen_deaminase_C"/>
</dbReference>
<evidence type="ECO:0000256" key="4">
    <source>
        <dbReference type="ARBA" id="ARBA00011245"/>
    </source>
</evidence>
<gene>
    <name evidence="11" type="primary">hemC</name>
    <name evidence="11" type="ORF">ACHKAR_10525</name>
</gene>
<proteinExistence type="inferred from homology"/>
<feature type="domain" description="Porphobilinogen deaminase N-terminal" evidence="9">
    <location>
        <begin position="4"/>
        <end position="201"/>
    </location>
</feature>
<evidence type="ECO:0000313" key="12">
    <source>
        <dbReference type="Proteomes" id="UP001610063"/>
    </source>
</evidence>
<keyword evidence="12" id="KW-1185">Reference proteome</keyword>